<evidence type="ECO:0000256" key="2">
    <source>
        <dbReference type="ARBA" id="ARBA00022490"/>
    </source>
</evidence>
<keyword evidence="5 13" id="KW-0255">Endonuclease</keyword>
<name>A0A538U577_UNCEI</name>
<dbReference type="InterPro" id="IPR012337">
    <property type="entry name" value="RNaseH-like_sf"/>
</dbReference>
<protein>
    <recommendedName>
        <fullName evidence="13 14">Crossover junction endodeoxyribonuclease RuvC</fullName>
        <ecNumber evidence="13 14">3.1.21.10</ecNumber>
    </recommendedName>
    <alternativeName>
        <fullName evidence="13">Holliday junction nuclease RuvC</fullName>
    </alternativeName>
    <alternativeName>
        <fullName evidence="13">Holliday junction resolvase RuvC</fullName>
    </alternativeName>
</protein>
<dbReference type="PROSITE" id="PS01321">
    <property type="entry name" value="RUVC"/>
    <property type="match status" value="1"/>
</dbReference>
<evidence type="ECO:0000313" key="15">
    <source>
        <dbReference type="EMBL" id="TMQ71050.1"/>
    </source>
</evidence>
<evidence type="ECO:0000256" key="12">
    <source>
        <dbReference type="ARBA" id="ARBA00029354"/>
    </source>
</evidence>
<dbReference type="PRINTS" id="PR00696">
    <property type="entry name" value="RSOLVASERUVC"/>
</dbReference>
<keyword evidence="3 13" id="KW-0540">Nuclease</keyword>
<feature type="active site" evidence="13">
    <location>
        <position position="7"/>
    </location>
</feature>
<keyword evidence="11 13" id="KW-0234">DNA repair</keyword>
<comment type="subunit">
    <text evidence="13">Homodimer which binds Holliday junction (HJ) DNA. The HJ becomes 2-fold symmetrical on binding to RuvC with unstacked arms; it has a different conformation from HJ DNA in complex with RuvA. In the full resolvosome a probable DNA-RuvA(4)-RuvB(12)-RuvC(2) complex forms which resolves the HJ.</text>
</comment>
<evidence type="ECO:0000256" key="3">
    <source>
        <dbReference type="ARBA" id="ARBA00022722"/>
    </source>
</evidence>
<dbReference type="FunFam" id="3.30.420.10:FF:000002">
    <property type="entry name" value="Crossover junction endodeoxyribonuclease RuvC"/>
    <property type="match status" value="1"/>
</dbReference>
<keyword evidence="10 13" id="KW-0233">DNA recombination</keyword>
<dbReference type="NCBIfam" id="TIGR00228">
    <property type="entry name" value="ruvC"/>
    <property type="match status" value="1"/>
</dbReference>
<gene>
    <name evidence="13 15" type="primary">ruvC</name>
    <name evidence="15" type="ORF">E6K80_06675</name>
</gene>
<feature type="binding site" evidence="13">
    <location>
        <position position="7"/>
    </location>
    <ligand>
        <name>Mg(2+)</name>
        <dbReference type="ChEBI" id="CHEBI:18420"/>
        <label>1</label>
    </ligand>
</feature>
<dbReference type="GO" id="GO:0000287">
    <property type="term" value="F:magnesium ion binding"/>
    <property type="evidence" value="ECO:0007669"/>
    <property type="project" value="UniProtKB-UniRule"/>
</dbReference>
<dbReference type="HAMAP" id="MF_00034">
    <property type="entry name" value="RuvC"/>
    <property type="match status" value="1"/>
</dbReference>
<comment type="function">
    <text evidence="13">The RuvA-RuvB-RuvC complex processes Holliday junction (HJ) DNA during genetic recombination and DNA repair. Endonuclease that resolves HJ intermediates. Cleaves cruciform DNA by making single-stranded nicks across the HJ at symmetrical positions within the homologous arms, yielding a 5'-phosphate and a 3'-hydroxyl group; requires a central core of homology in the junction. The consensus cleavage sequence is 5'-(A/T)TT(C/G)-3'. Cleavage occurs on the 3'-side of the TT dinucleotide at the point of strand exchange. HJ branch migration catalyzed by RuvA-RuvB allows RuvC to scan DNA until it finds its consensus sequence, where it cleaves and resolves the cruciform DNA.</text>
</comment>
<evidence type="ECO:0000313" key="16">
    <source>
        <dbReference type="Proteomes" id="UP000319836"/>
    </source>
</evidence>
<dbReference type="Pfam" id="PF02075">
    <property type="entry name" value="RuvC"/>
    <property type="match status" value="1"/>
</dbReference>
<feature type="binding site" evidence="13">
    <location>
        <position position="139"/>
    </location>
    <ligand>
        <name>Mg(2+)</name>
        <dbReference type="ChEBI" id="CHEBI:18420"/>
        <label>1</label>
    </ligand>
</feature>
<keyword evidence="8 13" id="KW-0460">Magnesium</keyword>
<evidence type="ECO:0000256" key="10">
    <source>
        <dbReference type="ARBA" id="ARBA00023172"/>
    </source>
</evidence>
<feature type="active site" evidence="13">
    <location>
        <position position="67"/>
    </location>
</feature>
<dbReference type="InterPro" id="IPR036397">
    <property type="entry name" value="RNaseH_sf"/>
</dbReference>
<dbReference type="GO" id="GO:0005737">
    <property type="term" value="C:cytoplasm"/>
    <property type="evidence" value="ECO:0007669"/>
    <property type="project" value="UniProtKB-SubCell"/>
</dbReference>
<comment type="cofactor">
    <cofactor evidence="13">
        <name>Mg(2+)</name>
        <dbReference type="ChEBI" id="CHEBI:18420"/>
    </cofactor>
    <text evidence="13">Binds 2 Mg(2+) ion per subunit.</text>
</comment>
<dbReference type="GO" id="GO:0006281">
    <property type="term" value="P:DNA repair"/>
    <property type="evidence" value="ECO:0007669"/>
    <property type="project" value="UniProtKB-UniRule"/>
</dbReference>
<dbReference type="InterPro" id="IPR020563">
    <property type="entry name" value="X-over_junc_endoDNase_Mg_BS"/>
</dbReference>
<comment type="similarity">
    <text evidence="1 13">Belongs to the RuvC family.</text>
</comment>
<sequence>MRVLGLDPGSRRTGYGIVERSGNRFACVAHGAVAPKPRLDLPHRLHEIAARIGALIEEGRPECVVIEKAFYHESVHSTLVLGHVRGALLVAAVQRGVEVAEYSPREIKLSVVGNGGATKGQVALMVRRLLALGTTPQSDAADALAAAVCHLHRARFTPPARAASAAAERLAALLARGARR</sequence>
<dbReference type="PANTHER" id="PTHR30194">
    <property type="entry name" value="CROSSOVER JUNCTION ENDODEOXYRIBONUCLEASE RUVC"/>
    <property type="match status" value="1"/>
</dbReference>
<evidence type="ECO:0000256" key="5">
    <source>
        <dbReference type="ARBA" id="ARBA00022759"/>
    </source>
</evidence>
<keyword evidence="7 13" id="KW-0378">Hydrolase</keyword>
<evidence type="ECO:0000256" key="7">
    <source>
        <dbReference type="ARBA" id="ARBA00022801"/>
    </source>
</evidence>
<feature type="active site" evidence="13">
    <location>
        <position position="139"/>
    </location>
</feature>
<evidence type="ECO:0000256" key="11">
    <source>
        <dbReference type="ARBA" id="ARBA00023204"/>
    </source>
</evidence>
<comment type="catalytic activity">
    <reaction evidence="12 13">
        <text>Endonucleolytic cleavage at a junction such as a reciprocal single-stranded crossover between two homologous DNA duplexes (Holliday junction).</text>
        <dbReference type="EC" id="3.1.21.10"/>
    </reaction>
</comment>
<evidence type="ECO:0000256" key="9">
    <source>
        <dbReference type="ARBA" id="ARBA00023125"/>
    </source>
</evidence>
<keyword evidence="4 13" id="KW-0479">Metal-binding</keyword>
<reference evidence="15 16" key="1">
    <citation type="journal article" date="2019" name="Nat. Microbiol.">
        <title>Mediterranean grassland soil C-N compound turnover is dependent on rainfall and depth, and is mediated by genomically divergent microorganisms.</title>
        <authorList>
            <person name="Diamond S."/>
            <person name="Andeer P.F."/>
            <person name="Li Z."/>
            <person name="Crits-Christoph A."/>
            <person name="Burstein D."/>
            <person name="Anantharaman K."/>
            <person name="Lane K.R."/>
            <person name="Thomas B.C."/>
            <person name="Pan C."/>
            <person name="Northen T.R."/>
            <person name="Banfield J.F."/>
        </authorList>
    </citation>
    <scope>NUCLEOTIDE SEQUENCE [LARGE SCALE GENOMIC DNA]</scope>
    <source>
        <strain evidence="15">WS_10</strain>
    </source>
</reference>
<dbReference type="GO" id="GO:0006310">
    <property type="term" value="P:DNA recombination"/>
    <property type="evidence" value="ECO:0007669"/>
    <property type="project" value="UniProtKB-UniRule"/>
</dbReference>
<dbReference type="EMBL" id="VBPA01000156">
    <property type="protein sequence ID" value="TMQ71050.1"/>
    <property type="molecule type" value="Genomic_DNA"/>
</dbReference>
<proteinExistence type="inferred from homology"/>
<dbReference type="GO" id="GO:0008821">
    <property type="term" value="F:crossover junction DNA endonuclease activity"/>
    <property type="evidence" value="ECO:0007669"/>
    <property type="project" value="UniProtKB-UniRule"/>
</dbReference>
<evidence type="ECO:0000256" key="6">
    <source>
        <dbReference type="ARBA" id="ARBA00022763"/>
    </source>
</evidence>
<evidence type="ECO:0000256" key="4">
    <source>
        <dbReference type="ARBA" id="ARBA00022723"/>
    </source>
</evidence>
<organism evidence="15 16">
    <name type="scientific">Eiseniibacteriota bacterium</name>
    <dbReference type="NCBI Taxonomy" id="2212470"/>
    <lineage>
        <taxon>Bacteria</taxon>
        <taxon>Candidatus Eiseniibacteriota</taxon>
    </lineage>
</organism>
<keyword evidence="2 13" id="KW-0963">Cytoplasm</keyword>
<dbReference type="Proteomes" id="UP000319836">
    <property type="component" value="Unassembled WGS sequence"/>
</dbReference>
<evidence type="ECO:0000256" key="8">
    <source>
        <dbReference type="ARBA" id="ARBA00022842"/>
    </source>
</evidence>
<dbReference type="EC" id="3.1.21.10" evidence="13 14"/>
<feature type="binding site" evidence="13">
    <location>
        <position position="67"/>
    </location>
    <ligand>
        <name>Mg(2+)</name>
        <dbReference type="ChEBI" id="CHEBI:18420"/>
        <label>2</label>
    </ligand>
</feature>
<comment type="subcellular location">
    <subcellularLocation>
        <location evidence="13">Cytoplasm</location>
    </subcellularLocation>
</comment>
<dbReference type="CDD" id="cd16962">
    <property type="entry name" value="RuvC"/>
    <property type="match status" value="1"/>
</dbReference>
<dbReference type="GO" id="GO:0003677">
    <property type="term" value="F:DNA binding"/>
    <property type="evidence" value="ECO:0007669"/>
    <property type="project" value="UniProtKB-KW"/>
</dbReference>
<dbReference type="InterPro" id="IPR002176">
    <property type="entry name" value="X-over_junc_endoDNase_RuvC"/>
</dbReference>
<keyword evidence="6 13" id="KW-0227">DNA damage</keyword>
<dbReference type="Gene3D" id="3.30.420.10">
    <property type="entry name" value="Ribonuclease H-like superfamily/Ribonuclease H"/>
    <property type="match status" value="1"/>
</dbReference>
<evidence type="ECO:0000256" key="14">
    <source>
        <dbReference type="NCBIfam" id="TIGR00228"/>
    </source>
</evidence>
<accession>A0A538U577</accession>
<dbReference type="PANTHER" id="PTHR30194:SF3">
    <property type="entry name" value="CROSSOVER JUNCTION ENDODEOXYRIBONUCLEASE RUVC"/>
    <property type="match status" value="1"/>
</dbReference>
<comment type="caution">
    <text evidence="15">The sequence shown here is derived from an EMBL/GenBank/DDBJ whole genome shotgun (WGS) entry which is preliminary data.</text>
</comment>
<dbReference type="SUPFAM" id="SSF53098">
    <property type="entry name" value="Ribonuclease H-like"/>
    <property type="match status" value="1"/>
</dbReference>
<dbReference type="GO" id="GO:0048476">
    <property type="term" value="C:Holliday junction resolvase complex"/>
    <property type="evidence" value="ECO:0007669"/>
    <property type="project" value="UniProtKB-UniRule"/>
</dbReference>
<keyword evidence="9 13" id="KW-0238">DNA-binding</keyword>
<evidence type="ECO:0000256" key="1">
    <source>
        <dbReference type="ARBA" id="ARBA00009518"/>
    </source>
</evidence>
<evidence type="ECO:0000256" key="13">
    <source>
        <dbReference type="HAMAP-Rule" id="MF_00034"/>
    </source>
</evidence>
<dbReference type="AlphaFoldDB" id="A0A538U577"/>